<evidence type="ECO:0000256" key="4">
    <source>
        <dbReference type="ARBA" id="ARBA00022475"/>
    </source>
</evidence>
<dbReference type="InterPro" id="IPR006369">
    <property type="entry name" value="Protohaem_IX_farnesylTrfase"/>
</dbReference>
<feature type="transmembrane region" description="Helical" evidence="14">
    <location>
        <begin position="282"/>
        <end position="303"/>
    </location>
</feature>
<dbReference type="Proteomes" id="UP000636264">
    <property type="component" value="Unassembled WGS sequence"/>
</dbReference>
<comment type="function">
    <text evidence="14">Converts heme B (protoheme IX) to heme O by substitution of the vinyl group on carbon 2 of heme B porphyrin ring with a hydroxyethyl farnesyl side group.</text>
</comment>
<keyword evidence="5 14" id="KW-0808">Transferase</keyword>
<evidence type="ECO:0000256" key="7">
    <source>
        <dbReference type="ARBA" id="ARBA00022989"/>
    </source>
</evidence>
<gene>
    <name evidence="14 15" type="primary">ctaB</name>
    <name evidence="15" type="ORF">GCM10011385_28170</name>
</gene>
<evidence type="ECO:0000256" key="13">
    <source>
        <dbReference type="ARBA" id="ARBA00047690"/>
    </source>
</evidence>
<comment type="catalytic activity">
    <reaction evidence="13 14">
        <text>heme b + (2E,6E)-farnesyl diphosphate + H2O = Fe(II)-heme o + diphosphate</text>
        <dbReference type="Rhea" id="RHEA:28070"/>
        <dbReference type="ChEBI" id="CHEBI:15377"/>
        <dbReference type="ChEBI" id="CHEBI:33019"/>
        <dbReference type="ChEBI" id="CHEBI:60344"/>
        <dbReference type="ChEBI" id="CHEBI:60530"/>
        <dbReference type="ChEBI" id="CHEBI:175763"/>
        <dbReference type="EC" id="2.5.1.141"/>
    </reaction>
</comment>
<dbReference type="Gene3D" id="1.10.357.140">
    <property type="entry name" value="UbiA prenyltransferase"/>
    <property type="match status" value="1"/>
</dbReference>
<dbReference type="RefSeq" id="WP_188721714.1">
    <property type="nucleotide sequence ID" value="NZ_BMIF01000008.1"/>
</dbReference>
<feature type="transmembrane region" description="Helical" evidence="14">
    <location>
        <begin position="226"/>
        <end position="243"/>
    </location>
</feature>
<dbReference type="GO" id="GO:0048034">
    <property type="term" value="P:heme O biosynthetic process"/>
    <property type="evidence" value="ECO:0007669"/>
    <property type="project" value="UniProtKB-UniRule"/>
</dbReference>
<dbReference type="AlphaFoldDB" id="A0A916RVG1"/>
<evidence type="ECO:0000313" key="15">
    <source>
        <dbReference type="EMBL" id="GGA72633.1"/>
    </source>
</evidence>
<feature type="transmembrane region" description="Helical" evidence="14">
    <location>
        <begin position="32"/>
        <end position="48"/>
    </location>
</feature>
<feature type="transmembrane region" description="Helical" evidence="14">
    <location>
        <begin position="152"/>
        <end position="174"/>
    </location>
</feature>
<evidence type="ECO:0000256" key="2">
    <source>
        <dbReference type="ARBA" id="ARBA00004919"/>
    </source>
</evidence>
<dbReference type="InterPro" id="IPR030470">
    <property type="entry name" value="UbiA_prenylTrfase_CS"/>
</dbReference>
<dbReference type="PANTHER" id="PTHR43448:SF7">
    <property type="entry name" value="4-HYDROXYBENZOATE SOLANESYLTRANSFERASE"/>
    <property type="match status" value="1"/>
</dbReference>
<reference evidence="15" key="1">
    <citation type="journal article" date="2014" name="Int. J. Syst. Evol. Microbiol.">
        <title>Complete genome sequence of Corynebacterium casei LMG S-19264T (=DSM 44701T), isolated from a smear-ripened cheese.</title>
        <authorList>
            <consortium name="US DOE Joint Genome Institute (JGI-PGF)"/>
            <person name="Walter F."/>
            <person name="Albersmeier A."/>
            <person name="Kalinowski J."/>
            <person name="Ruckert C."/>
        </authorList>
    </citation>
    <scope>NUCLEOTIDE SEQUENCE</scope>
    <source>
        <strain evidence="15">CGMCC 1.15320</strain>
    </source>
</reference>
<feature type="transmembrane region" description="Helical" evidence="14">
    <location>
        <begin position="124"/>
        <end position="145"/>
    </location>
</feature>
<dbReference type="NCBIfam" id="NF003349">
    <property type="entry name" value="PRK04375.1-2"/>
    <property type="match status" value="1"/>
</dbReference>
<evidence type="ECO:0000256" key="10">
    <source>
        <dbReference type="ARBA" id="ARBA00030253"/>
    </source>
</evidence>
<keyword evidence="6 14" id="KW-0812">Transmembrane</keyword>
<dbReference type="CDD" id="cd13957">
    <property type="entry name" value="PT_UbiA_Cox10"/>
    <property type="match status" value="1"/>
</dbReference>
<evidence type="ECO:0000256" key="12">
    <source>
        <dbReference type="ARBA" id="ARBA00042475"/>
    </source>
</evidence>
<dbReference type="InterPro" id="IPR000537">
    <property type="entry name" value="UbiA_prenyltransferase"/>
</dbReference>
<keyword evidence="7 14" id="KW-1133">Transmembrane helix</keyword>
<comment type="similarity">
    <text evidence="14">Belongs to the UbiA prenyltransferase family. Protoheme IX farnesyltransferase subfamily.</text>
</comment>
<evidence type="ECO:0000256" key="6">
    <source>
        <dbReference type="ARBA" id="ARBA00022692"/>
    </source>
</evidence>
<name>A0A916RVG1_9HYPH</name>
<reference evidence="15" key="2">
    <citation type="submission" date="2020-09" db="EMBL/GenBank/DDBJ databases">
        <authorList>
            <person name="Sun Q."/>
            <person name="Zhou Y."/>
        </authorList>
    </citation>
    <scope>NUCLEOTIDE SEQUENCE</scope>
    <source>
        <strain evidence="15">CGMCC 1.15320</strain>
    </source>
</reference>
<proteinExistence type="inferred from homology"/>
<evidence type="ECO:0000256" key="3">
    <source>
        <dbReference type="ARBA" id="ARBA00012292"/>
    </source>
</evidence>
<dbReference type="EMBL" id="BMIF01000008">
    <property type="protein sequence ID" value="GGA72633.1"/>
    <property type="molecule type" value="Genomic_DNA"/>
</dbReference>
<evidence type="ECO:0000256" key="14">
    <source>
        <dbReference type="HAMAP-Rule" id="MF_00154"/>
    </source>
</evidence>
<evidence type="ECO:0000256" key="1">
    <source>
        <dbReference type="ARBA" id="ARBA00004651"/>
    </source>
</evidence>
<dbReference type="HAMAP" id="MF_00154">
    <property type="entry name" value="CyoE_CtaB"/>
    <property type="match status" value="1"/>
</dbReference>
<keyword evidence="9 14" id="KW-0472">Membrane</keyword>
<comment type="subcellular location">
    <subcellularLocation>
        <location evidence="1 14">Cell membrane</location>
        <topology evidence="1 14">Multi-pass membrane protein</topology>
    </subcellularLocation>
</comment>
<dbReference type="NCBIfam" id="TIGR01473">
    <property type="entry name" value="cyoE_ctaB"/>
    <property type="match status" value="1"/>
</dbReference>
<comment type="miscellaneous">
    <text evidence="14">Carbon 2 of the heme B porphyrin ring is defined according to the Fischer nomenclature.</text>
</comment>
<feature type="transmembrane region" description="Helical" evidence="14">
    <location>
        <begin position="180"/>
        <end position="200"/>
    </location>
</feature>
<evidence type="ECO:0000256" key="5">
    <source>
        <dbReference type="ARBA" id="ARBA00022679"/>
    </source>
</evidence>
<dbReference type="EC" id="2.5.1.141" evidence="3 14"/>
<dbReference type="Pfam" id="PF01040">
    <property type="entry name" value="UbiA"/>
    <property type="match status" value="1"/>
</dbReference>
<evidence type="ECO:0000256" key="9">
    <source>
        <dbReference type="ARBA" id="ARBA00023136"/>
    </source>
</evidence>
<dbReference type="PROSITE" id="PS00943">
    <property type="entry name" value="UBIA"/>
    <property type="match status" value="1"/>
</dbReference>
<evidence type="ECO:0000256" key="8">
    <source>
        <dbReference type="ARBA" id="ARBA00023133"/>
    </source>
</evidence>
<dbReference type="InterPro" id="IPR044878">
    <property type="entry name" value="UbiA_sf"/>
</dbReference>
<protein>
    <recommendedName>
        <fullName evidence="11 14">Protoheme IX farnesyltransferase</fullName>
        <ecNumber evidence="3 14">2.5.1.141</ecNumber>
    </recommendedName>
    <alternativeName>
        <fullName evidence="12 14">Heme B farnesyltransferase</fullName>
    </alternativeName>
    <alternativeName>
        <fullName evidence="10 14">Heme O synthase</fullName>
    </alternativeName>
</protein>
<sequence length="308" mass="32789">MALAQREQILDDTGRLSEATAGDFLSLLKPRVMSLVIFTAFVGQILAPGSLNPILAFIATLCIAVGAGAAGALNMWYDADIDAVMSRTQKRPVPDGRVTAKEALAFGLTLSAFSVATLGLMANWLAGGLLAFTIFFYAVIYTMWLKRSTPQNIVIGGAAGALPPVVGWAATSGAVSLESIVLFLIIFLWTPPHFWALALFKTGDYERAGVPMMPNVAGEASTKRQIFIYSILVAVSGILPTALGFASIYYGAFAAALGLGFIWYAWRVLVVADETMKPAKSLFGFSVLYLFAIFAALLVEAIVTRIGA</sequence>
<comment type="pathway">
    <text evidence="2 14">Porphyrin-containing compound metabolism; heme O biosynthesis; heme O from protoheme: step 1/1.</text>
</comment>
<evidence type="ECO:0000313" key="16">
    <source>
        <dbReference type="Proteomes" id="UP000636264"/>
    </source>
</evidence>
<organism evidence="15 16">
    <name type="scientific">Nitratireductor aestuarii</name>
    <dbReference type="NCBI Taxonomy" id="1735103"/>
    <lineage>
        <taxon>Bacteria</taxon>
        <taxon>Pseudomonadati</taxon>
        <taxon>Pseudomonadota</taxon>
        <taxon>Alphaproteobacteria</taxon>
        <taxon>Hyphomicrobiales</taxon>
        <taxon>Phyllobacteriaceae</taxon>
        <taxon>Nitratireductor</taxon>
    </lineage>
</organism>
<dbReference type="GO" id="GO:0005886">
    <property type="term" value="C:plasma membrane"/>
    <property type="evidence" value="ECO:0007669"/>
    <property type="project" value="UniProtKB-SubCell"/>
</dbReference>
<evidence type="ECO:0000256" key="11">
    <source>
        <dbReference type="ARBA" id="ARBA00040810"/>
    </source>
</evidence>
<feature type="transmembrane region" description="Helical" evidence="14">
    <location>
        <begin position="98"/>
        <end position="118"/>
    </location>
</feature>
<comment type="caution">
    <text evidence="15">The sequence shown here is derived from an EMBL/GenBank/DDBJ whole genome shotgun (WGS) entry which is preliminary data.</text>
</comment>
<keyword evidence="8 14" id="KW-0350">Heme biosynthesis</keyword>
<feature type="transmembrane region" description="Helical" evidence="14">
    <location>
        <begin position="249"/>
        <end position="270"/>
    </location>
</feature>
<feature type="transmembrane region" description="Helical" evidence="14">
    <location>
        <begin position="54"/>
        <end position="77"/>
    </location>
</feature>
<dbReference type="PANTHER" id="PTHR43448">
    <property type="entry name" value="PROTOHEME IX FARNESYLTRANSFERASE, MITOCHONDRIAL"/>
    <property type="match status" value="1"/>
</dbReference>
<accession>A0A916RVG1</accession>
<keyword evidence="16" id="KW-1185">Reference proteome</keyword>
<dbReference type="GO" id="GO:0008495">
    <property type="term" value="F:protoheme IX farnesyltransferase activity"/>
    <property type="evidence" value="ECO:0007669"/>
    <property type="project" value="UniProtKB-UniRule"/>
</dbReference>
<keyword evidence="4 14" id="KW-1003">Cell membrane</keyword>